<reference evidence="1 2" key="1">
    <citation type="submission" date="2021-06" db="EMBL/GenBank/DDBJ databases">
        <title>Caerostris darwini draft genome.</title>
        <authorList>
            <person name="Kono N."/>
            <person name="Arakawa K."/>
        </authorList>
    </citation>
    <scope>NUCLEOTIDE SEQUENCE [LARGE SCALE GENOMIC DNA]</scope>
</reference>
<accession>A0AAV4TZK0</accession>
<name>A0AAV4TZK0_9ARAC</name>
<comment type="caution">
    <text evidence="1">The sequence shown here is derived from an EMBL/GenBank/DDBJ whole genome shotgun (WGS) entry which is preliminary data.</text>
</comment>
<dbReference type="Proteomes" id="UP001054837">
    <property type="component" value="Unassembled WGS sequence"/>
</dbReference>
<dbReference type="AlphaFoldDB" id="A0AAV4TZK0"/>
<evidence type="ECO:0000313" key="1">
    <source>
        <dbReference type="EMBL" id="GIY50971.1"/>
    </source>
</evidence>
<proteinExistence type="predicted"/>
<evidence type="ECO:0000313" key="2">
    <source>
        <dbReference type="Proteomes" id="UP001054837"/>
    </source>
</evidence>
<gene>
    <name evidence="1" type="ORF">CDAR_593181</name>
</gene>
<dbReference type="EMBL" id="BPLQ01010482">
    <property type="protein sequence ID" value="GIY50971.1"/>
    <property type="molecule type" value="Genomic_DNA"/>
</dbReference>
<sequence length="70" mass="8444">MPRLEEDTSKVDSSPIFPTTRLQIFRNRKDTGKRTGLKNIYFLQNVFPPNALKAWIWMLYFVYYPIKFKI</sequence>
<organism evidence="1 2">
    <name type="scientific">Caerostris darwini</name>
    <dbReference type="NCBI Taxonomy" id="1538125"/>
    <lineage>
        <taxon>Eukaryota</taxon>
        <taxon>Metazoa</taxon>
        <taxon>Ecdysozoa</taxon>
        <taxon>Arthropoda</taxon>
        <taxon>Chelicerata</taxon>
        <taxon>Arachnida</taxon>
        <taxon>Araneae</taxon>
        <taxon>Araneomorphae</taxon>
        <taxon>Entelegynae</taxon>
        <taxon>Araneoidea</taxon>
        <taxon>Araneidae</taxon>
        <taxon>Caerostris</taxon>
    </lineage>
</organism>
<keyword evidence="2" id="KW-1185">Reference proteome</keyword>
<protein>
    <submittedName>
        <fullName evidence="1">Uncharacterized protein</fullName>
    </submittedName>
</protein>